<dbReference type="AlphaFoldDB" id="A0A6N6VRF3"/>
<dbReference type="Proteomes" id="UP000437748">
    <property type="component" value="Unassembled WGS sequence"/>
</dbReference>
<gene>
    <name evidence="1" type="ORF">GCL60_16900</name>
</gene>
<geneLocation type="plasmid" evidence="1">
    <name>unnamed</name>
</geneLocation>
<protein>
    <submittedName>
        <fullName evidence="1">Uncharacterized protein</fullName>
    </submittedName>
</protein>
<evidence type="ECO:0000313" key="2">
    <source>
        <dbReference type="Proteomes" id="UP000437748"/>
    </source>
</evidence>
<evidence type="ECO:0000313" key="1">
    <source>
        <dbReference type="EMBL" id="KAB8035626.1"/>
    </source>
</evidence>
<sequence>MRKIELDIFQWTAIITETNGRYKKYFIEYKNGFYFLYVQRKKGKKSRWSEPQVIEKSKNILKIDFDEKSEAGLRSVIVA</sequence>
<accession>A0A6N6VRF3</accession>
<dbReference type="RefSeq" id="WP_153417814.1">
    <property type="nucleotide sequence ID" value="NZ_CM018765.1"/>
</dbReference>
<dbReference type="EMBL" id="WFLM01000010">
    <property type="protein sequence ID" value="KAB8035626.1"/>
    <property type="molecule type" value="Genomic_DNA"/>
</dbReference>
<organism evidence="1 2">
    <name type="scientific">Silvanigrella paludirubra</name>
    <dbReference type="NCBI Taxonomy" id="2499159"/>
    <lineage>
        <taxon>Bacteria</taxon>
        <taxon>Pseudomonadati</taxon>
        <taxon>Bdellovibrionota</taxon>
        <taxon>Oligoflexia</taxon>
        <taxon>Silvanigrellales</taxon>
        <taxon>Silvanigrellaceae</taxon>
        <taxon>Silvanigrella</taxon>
    </lineage>
</organism>
<name>A0A6N6VRF3_9BACT</name>
<comment type="caution">
    <text evidence="1">The sequence shown here is derived from an EMBL/GenBank/DDBJ whole genome shotgun (WGS) entry which is preliminary data.</text>
</comment>
<reference evidence="1 2" key="1">
    <citation type="submission" date="2019-10" db="EMBL/GenBank/DDBJ databases">
        <title>New species of Slilvanegrellaceae.</title>
        <authorList>
            <person name="Pitt A."/>
            <person name="Hahn M.W."/>
        </authorList>
    </citation>
    <scope>NUCLEOTIDE SEQUENCE [LARGE SCALE GENOMIC DNA]</scope>
    <source>
        <strain evidence="1 2">SP-Ram-0.45-NSY-1</strain>
        <plasmid evidence="1">unnamed</plasmid>
    </source>
</reference>
<proteinExistence type="predicted"/>
<keyword evidence="1" id="KW-0614">Plasmid</keyword>
<dbReference type="OrthoDB" id="9841932at2"/>
<keyword evidence="2" id="KW-1185">Reference proteome</keyword>